<feature type="compositionally biased region" description="Acidic residues" evidence="1">
    <location>
        <begin position="145"/>
        <end position="161"/>
    </location>
</feature>
<feature type="region of interest" description="Disordered" evidence="1">
    <location>
        <begin position="627"/>
        <end position="677"/>
    </location>
</feature>
<comment type="caution">
    <text evidence="2">The sequence shown here is derived from an EMBL/GenBank/DDBJ whole genome shotgun (WGS) entry which is preliminary data.</text>
</comment>
<organism evidence="2 3">
    <name type="scientific">Rotaria sordida</name>
    <dbReference type="NCBI Taxonomy" id="392033"/>
    <lineage>
        <taxon>Eukaryota</taxon>
        <taxon>Metazoa</taxon>
        <taxon>Spiralia</taxon>
        <taxon>Gnathifera</taxon>
        <taxon>Rotifera</taxon>
        <taxon>Eurotatoria</taxon>
        <taxon>Bdelloidea</taxon>
        <taxon>Philodinida</taxon>
        <taxon>Philodinidae</taxon>
        <taxon>Rotaria</taxon>
    </lineage>
</organism>
<sequence>MIHPKISSPSYSTLRKRRRTSSGKTLVGSAKSVRQYEKAISTESEDPVPIRFADLYKQEKARVEMGYMYNKKKKSYLIAPDSNSSYDYFHIPIKDLILCLALIPNSVFRTVFKKKQTKPAEVKAFQLRLDILNNLQNKNYKNSNDQDDDEWMDIADPDDASEPTSTKKSKGTLVSNKKDTIPDIFKRMQNEPWWKQAKDEKHSLRSMLLYLIEILKLKQVDSFESACYYVTEIFRTTGIEPILINQILDILLSHLAKDEHDPLEVYAIRTISEFMIERKDIIVRLLEYVLNCQPTDIFRQEAINAIKFITDVNNSDDIDLILDDMSIVHNSPEDNFSLKMIIEGIENRKTTESKAVNQDEENHEIHPLLKKISEERWFPRGNFPLTLDYVLDAIIEKLPNATKTMLKTLTTHFVQLHHVIGYSNEQFGRVSNAIILLLSHNDADHRLITASSLVNLGRETKAIDIALLNSFLNDPRILVRTECCESLKKLTSIMSDTVLTDCANDISYIQTLPEENFSLQSYLQEKNRLPTPPPSLSVNQSPLIIEDQSNEENNIQINEVEQNFIINEIEKNKDTTSRTRSCSSSSQIIEEVSMLNNSSLPIQTEPNQLSVPSSFISSMTPVQPTIRVEINEKRTSDTPHVSRSRKERAPSETKRQKQTPNLDEIKAKQPSLLPNDTNMWDSYAKQNETTEQKDIDESPVNIVPEPQILINNQEQINDPIQTILEEHKRTVGFYRMIQNRRILIPKKISMSNTFCDHSHMIINQDSLQLSSRIQNTMNLSNLNHNQNQLNEVEFIQLLSSLIVRALQVHRQHEKIIPGSSTGNFANALSISPMQIHTSSNTYQLHVNSPTKLPHIIHQRPTSRQFAHIQSTAQRKAAKEGINIQKAQSIEGALSNLMKTNREQKKSKLISSTPLNLSSLKQMDVTHAWLLVQLLKSQGTLNSENYLQKIIQSYPKFIPLLHTRIPQNLVPVIWNDPIVKQIASIFNNNKQDESTVESSSTKQTDTKQSIPNIDDEYEVNDYNYTTVISRDNHSKRFLPPIRGSKIHLPHHVLKFGFREIEMNPSESPNNMLHEENQSKSRKRRICMHLMMSANENVSDRHESVKSQLRHMVKTDYQTTSFMPIVSRPPMCH</sequence>
<dbReference type="SUPFAM" id="SSF48371">
    <property type="entry name" value="ARM repeat"/>
    <property type="match status" value="1"/>
</dbReference>
<gene>
    <name evidence="2" type="ORF">OTI717_LOCUS16702</name>
</gene>
<proteinExistence type="predicted"/>
<dbReference type="EMBL" id="CAJOAX010002117">
    <property type="protein sequence ID" value="CAF3771812.1"/>
    <property type="molecule type" value="Genomic_DNA"/>
</dbReference>
<evidence type="ECO:0000313" key="2">
    <source>
        <dbReference type="EMBL" id="CAF3771812.1"/>
    </source>
</evidence>
<feature type="region of interest" description="Disordered" evidence="1">
    <location>
        <begin position="138"/>
        <end position="173"/>
    </location>
</feature>
<evidence type="ECO:0000313" key="3">
    <source>
        <dbReference type="Proteomes" id="UP000663823"/>
    </source>
</evidence>
<name>A0A818ZSD5_9BILA</name>
<feature type="region of interest" description="Disordered" evidence="1">
    <location>
        <begin position="989"/>
        <end position="1010"/>
    </location>
</feature>
<accession>A0A818ZSD5</accession>
<feature type="compositionally biased region" description="Low complexity" evidence="1">
    <location>
        <begin position="997"/>
        <end position="1008"/>
    </location>
</feature>
<feature type="region of interest" description="Disordered" evidence="1">
    <location>
        <begin position="1"/>
        <end position="28"/>
    </location>
</feature>
<dbReference type="AlphaFoldDB" id="A0A818ZSD5"/>
<evidence type="ECO:0000256" key="1">
    <source>
        <dbReference type="SAM" id="MobiDB-lite"/>
    </source>
</evidence>
<reference evidence="2" key="1">
    <citation type="submission" date="2021-02" db="EMBL/GenBank/DDBJ databases">
        <authorList>
            <person name="Nowell W R."/>
        </authorList>
    </citation>
    <scope>NUCLEOTIDE SEQUENCE</scope>
</reference>
<protein>
    <submittedName>
        <fullName evidence="2">Uncharacterized protein</fullName>
    </submittedName>
</protein>
<dbReference type="InterPro" id="IPR016024">
    <property type="entry name" value="ARM-type_fold"/>
</dbReference>
<dbReference type="Proteomes" id="UP000663823">
    <property type="component" value="Unassembled WGS sequence"/>
</dbReference>